<dbReference type="AlphaFoldDB" id="A0A4Y8ZPM7"/>
<reference evidence="1 2" key="1">
    <citation type="submission" date="2019-03" db="EMBL/GenBank/DDBJ databases">
        <title>Genome sequence of Sphingomonas sp. 17J27-24.</title>
        <authorList>
            <person name="Kim M."/>
            <person name="Maeng S."/>
            <person name="Sathiyaraj S."/>
        </authorList>
    </citation>
    <scope>NUCLEOTIDE SEQUENCE [LARGE SCALE GENOMIC DNA]</scope>
    <source>
        <strain evidence="1 2">17J27-24</strain>
    </source>
</reference>
<proteinExistence type="predicted"/>
<gene>
    <name evidence="1" type="ORF">E2493_12230</name>
</gene>
<organism evidence="1 2">
    <name type="scientific">Sphingomonas parva</name>
    <dbReference type="NCBI Taxonomy" id="2555898"/>
    <lineage>
        <taxon>Bacteria</taxon>
        <taxon>Pseudomonadati</taxon>
        <taxon>Pseudomonadota</taxon>
        <taxon>Alphaproteobacteria</taxon>
        <taxon>Sphingomonadales</taxon>
        <taxon>Sphingomonadaceae</taxon>
        <taxon>Sphingomonas</taxon>
    </lineage>
</organism>
<dbReference type="RefSeq" id="WP_225421433.1">
    <property type="nucleotide sequence ID" value="NZ_SPDV01000021.1"/>
</dbReference>
<dbReference type="EMBL" id="SPDV01000021">
    <property type="protein sequence ID" value="TFI57958.1"/>
    <property type="molecule type" value="Genomic_DNA"/>
</dbReference>
<dbReference type="Proteomes" id="UP000298213">
    <property type="component" value="Unassembled WGS sequence"/>
</dbReference>
<evidence type="ECO:0000313" key="2">
    <source>
        <dbReference type="Proteomes" id="UP000298213"/>
    </source>
</evidence>
<name>A0A4Y8ZPM7_9SPHN</name>
<sequence length="68" mass="7500">MASRPHAFMFQNGAPGRVELVLTTADGHPWAVTMSAGTERFIGRYPRLNRLLVVDGPLLDYRAAYPGL</sequence>
<comment type="caution">
    <text evidence="1">The sequence shown here is derived from an EMBL/GenBank/DDBJ whole genome shotgun (WGS) entry which is preliminary data.</text>
</comment>
<accession>A0A4Y8ZPM7</accession>
<keyword evidence="2" id="KW-1185">Reference proteome</keyword>
<protein>
    <submittedName>
        <fullName evidence="1">Uncharacterized protein</fullName>
    </submittedName>
</protein>
<evidence type="ECO:0000313" key="1">
    <source>
        <dbReference type="EMBL" id="TFI57958.1"/>
    </source>
</evidence>